<dbReference type="Pfam" id="PF12896">
    <property type="entry name" value="ANAPC4"/>
    <property type="match status" value="1"/>
</dbReference>
<dbReference type="InterPro" id="IPR024790">
    <property type="entry name" value="APC4_long_dom"/>
</dbReference>
<proteinExistence type="predicted"/>
<dbReference type="AlphaFoldDB" id="A0A9Q9APK9"/>
<feature type="domain" description="Anaphase-promoting complex subunit 4-like WD40" evidence="6">
    <location>
        <begin position="27"/>
        <end position="109"/>
    </location>
</feature>
<dbReference type="SUPFAM" id="SSF50969">
    <property type="entry name" value="YVTN repeat-like/Quinoprotein amine dehydrogenase"/>
    <property type="match status" value="1"/>
</dbReference>
<dbReference type="Proteomes" id="UP001056384">
    <property type="component" value="Chromosome 2"/>
</dbReference>
<keyword evidence="9" id="KW-1185">Reference proteome</keyword>
<keyword evidence="5" id="KW-0131">Cell cycle</keyword>
<dbReference type="PANTHER" id="PTHR13260:SF0">
    <property type="entry name" value="ANAPHASE-PROMOTING COMPLEX SUBUNIT 4"/>
    <property type="match status" value="1"/>
</dbReference>
<evidence type="ECO:0000256" key="2">
    <source>
        <dbReference type="ARBA" id="ARBA00022618"/>
    </source>
</evidence>
<feature type="domain" description="Anaphase-promoting complex subunit 4 long" evidence="7">
    <location>
        <begin position="321"/>
        <end position="520"/>
    </location>
</feature>
<dbReference type="OrthoDB" id="10266042at2759"/>
<dbReference type="InterPro" id="IPR024977">
    <property type="entry name" value="Apc4-like_WD40_dom"/>
</dbReference>
<dbReference type="PANTHER" id="PTHR13260">
    <property type="entry name" value="ANAPHASE PROMOTING COMPLEX SUBUNIT 4 APC4"/>
    <property type="match status" value="1"/>
</dbReference>
<dbReference type="GO" id="GO:0070979">
    <property type="term" value="P:protein K11-linked ubiquitination"/>
    <property type="evidence" value="ECO:0007669"/>
    <property type="project" value="TreeGrafter"/>
</dbReference>
<keyword evidence="3" id="KW-0498">Mitosis</keyword>
<name>A0A9Q9APK9_9PEZI</name>
<sequence length="847" mass="94672">MADAATSCLKRLSSKRLPQSIRYPFTAYSHKHDLLAVVVGPPSGESAWEVQVYRIASGQNAFTVKRADAVFSETDIEVTAIAWKPDGTSLGVGWSDGKYGIYDGESGRQMGLAELPSDGPAEEFALDLKLPTSRAKFDAESVSKASHVAVMGFMQHDVVDKRSPRGKVVPQEYPTTDDWYDMLDQDSLEDHKESKSTQKNVVTELPRAIASLDVTTVLPRLSAIPSHGLVQPKSGSGASKFGSQAATDTQFDCQQSSTSDAVQTLLVCRHDGPVKILVDETVEIGAMTSAPRPIAHAAHRRASTHAVLCEGAESASPLQLTLLDLPLSTLNGPLLHVIATNTKRIQTLLDYIVQTARCIQFDYTTNVAIPLRFINVLSMDMKDKHPNDGDALANLYHLAMTGSFHPQVLEWIMDIVKDTNIRRWEMHMNTMYDNIQSHIFMNLLPALDRFSIALTALRGQARYYENSTSFECSPKYYDVLLQNIDSIRLVAQKMQLIVQGEHRQFRAFIKWLKLQVEIAAAEPFSQNAMDTEEREVPNIDYALVLTYIKYTLLRSKLATHIENRPTAGEGATCDMESFMAADHIRDMGYERTRSAMHQLNSDQALRVPDVVDPEALINLPALVCGLMGRTHVTVQHVTEWQNRLVFPPTKPPTILLEDWDDQAKVLDMAMELTKDDDCAISILGLSMEADSQVSLLRVSSSSTITMTSSGQGNGALNRRRRQWTQGRHELRTDQDLQGVFLDAKFMPHITSTILALFRPREEDCILLIACDVTEQTELQETRKKHRVLHQFLPEANFRPEKLLIGGRLGKLLCIIFGNRGREWEVLDLDAGSQPNEASYEHEQMELE</sequence>
<dbReference type="GO" id="GO:0005680">
    <property type="term" value="C:anaphase-promoting complex"/>
    <property type="evidence" value="ECO:0007669"/>
    <property type="project" value="InterPro"/>
</dbReference>
<dbReference type="InterPro" id="IPR011044">
    <property type="entry name" value="Quino_amine_DH_bsu"/>
</dbReference>
<evidence type="ECO:0000259" key="7">
    <source>
        <dbReference type="Pfam" id="PF12896"/>
    </source>
</evidence>
<dbReference type="EMBL" id="CP099419">
    <property type="protein sequence ID" value="USW49888.1"/>
    <property type="molecule type" value="Genomic_DNA"/>
</dbReference>
<evidence type="ECO:0000259" key="6">
    <source>
        <dbReference type="Pfam" id="PF12894"/>
    </source>
</evidence>
<evidence type="ECO:0000313" key="9">
    <source>
        <dbReference type="Proteomes" id="UP001056384"/>
    </source>
</evidence>
<dbReference type="Pfam" id="PF12894">
    <property type="entry name" value="ANAPC4_WD40"/>
    <property type="match status" value="1"/>
</dbReference>
<reference evidence="8" key="1">
    <citation type="submission" date="2022-06" db="EMBL/GenBank/DDBJ databases">
        <title>Complete genome sequences of two strains of the flax pathogen Septoria linicola.</title>
        <authorList>
            <person name="Lapalu N."/>
            <person name="Simon A."/>
            <person name="Demenou B."/>
            <person name="Paumier D."/>
            <person name="Guillot M.-P."/>
            <person name="Gout L."/>
            <person name="Valade R."/>
        </authorList>
    </citation>
    <scope>NUCLEOTIDE SEQUENCE</scope>
    <source>
        <strain evidence="8">SE15195</strain>
    </source>
</reference>
<keyword evidence="4" id="KW-0833">Ubl conjugation pathway</keyword>
<evidence type="ECO:0000313" key="8">
    <source>
        <dbReference type="EMBL" id="USW49888.1"/>
    </source>
</evidence>
<keyword evidence="2" id="KW-0132">Cell division</keyword>
<protein>
    <recommendedName>
        <fullName evidence="1">Anaphase-promoting complex subunit 4</fullName>
    </recommendedName>
</protein>
<dbReference type="GO" id="GO:0051301">
    <property type="term" value="P:cell division"/>
    <property type="evidence" value="ECO:0007669"/>
    <property type="project" value="UniProtKB-KW"/>
</dbReference>
<gene>
    <name evidence="8" type="ORF">Slin15195_G032070</name>
</gene>
<evidence type="ECO:0000256" key="3">
    <source>
        <dbReference type="ARBA" id="ARBA00022776"/>
    </source>
</evidence>
<evidence type="ECO:0000256" key="4">
    <source>
        <dbReference type="ARBA" id="ARBA00022786"/>
    </source>
</evidence>
<organism evidence="8 9">
    <name type="scientific">Septoria linicola</name>
    <dbReference type="NCBI Taxonomy" id="215465"/>
    <lineage>
        <taxon>Eukaryota</taxon>
        <taxon>Fungi</taxon>
        <taxon>Dikarya</taxon>
        <taxon>Ascomycota</taxon>
        <taxon>Pezizomycotina</taxon>
        <taxon>Dothideomycetes</taxon>
        <taxon>Dothideomycetidae</taxon>
        <taxon>Mycosphaerellales</taxon>
        <taxon>Mycosphaerellaceae</taxon>
        <taxon>Septoria</taxon>
    </lineage>
</organism>
<dbReference type="InterPro" id="IPR024789">
    <property type="entry name" value="APC4"/>
</dbReference>
<dbReference type="GO" id="GO:0034399">
    <property type="term" value="C:nuclear periphery"/>
    <property type="evidence" value="ECO:0007669"/>
    <property type="project" value="TreeGrafter"/>
</dbReference>
<evidence type="ECO:0000256" key="5">
    <source>
        <dbReference type="ARBA" id="ARBA00023306"/>
    </source>
</evidence>
<evidence type="ECO:0000256" key="1">
    <source>
        <dbReference type="ARBA" id="ARBA00016067"/>
    </source>
</evidence>
<dbReference type="GO" id="GO:0031145">
    <property type="term" value="P:anaphase-promoting complex-dependent catabolic process"/>
    <property type="evidence" value="ECO:0007669"/>
    <property type="project" value="InterPro"/>
</dbReference>
<accession>A0A9Q9APK9</accession>